<comment type="caution">
    <text evidence="2">The sequence shown here is derived from an EMBL/GenBank/DDBJ whole genome shotgun (WGS) entry which is preliminary data.</text>
</comment>
<dbReference type="EMBL" id="JANPWB010000014">
    <property type="protein sequence ID" value="KAJ1097967.1"/>
    <property type="molecule type" value="Genomic_DNA"/>
</dbReference>
<feature type="region of interest" description="Disordered" evidence="1">
    <location>
        <begin position="1"/>
        <end position="27"/>
    </location>
</feature>
<gene>
    <name evidence="2" type="ORF">NDU88_003083</name>
</gene>
<sequence length="81" mass="8685">MADTRPTASFQQTRSQQQETDMDRVAVRGKKSESLKNFGIRLVTDVSLHGDTGTAAVEVLAGGRGTVNTELAEEKRTACGC</sequence>
<proteinExistence type="predicted"/>
<organism evidence="2 3">
    <name type="scientific">Pleurodeles waltl</name>
    <name type="common">Iberian ribbed newt</name>
    <dbReference type="NCBI Taxonomy" id="8319"/>
    <lineage>
        <taxon>Eukaryota</taxon>
        <taxon>Metazoa</taxon>
        <taxon>Chordata</taxon>
        <taxon>Craniata</taxon>
        <taxon>Vertebrata</taxon>
        <taxon>Euteleostomi</taxon>
        <taxon>Amphibia</taxon>
        <taxon>Batrachia</taxon>
        <taxon>Caudata</taxon>
        <taxon>Salamandroidea</taxon>
        <taxon>Salamandridae</taxon>
        <taxon>Pleurodelinae</taxon>
        <taxon>Pleurodeles</taxon>
    </lineage>
</organism>
<evidence type="ECO:0000313" key="3">
    <source>
        <dbReference type="Proteomes" id="UP001066276"/>
    </source>
</evidence>
<reference evidence="2" key="1">
    <citation type="journal article" date="2022" name="bioRxiv">
        <title>Sequencing and chromosome-scale assembly of the giantPleurodeles waltlgenome.</title>
        <authorList>
            <person name="Brown T."/>
            <person name="Elewa A."/>
            <person name="Iarovenko S."/>
            <person name="Subramanian E."/>
            <person name="Araus A.J."/>
            <person name="Petzold A."/>
            <person name="Susuki M."/>
            <person name="Suzuki K.-i.T."/>
            <person name="Hayashi T."/>
            <person name="Toyoda A."/>
            <person name="Oliveira C."/>
            <person name="Osipova E."/>
            <person name="Leigh N.D."/>
            <person name="Simon A."/>
            <person name="Yun M.H."/>
        </authorList>
    </citation>
    <scope>NUCLEOTIDE SEQUENCE</scope>
    <source>
        <strain evidence="2">20211129_DDA</strain>
        <tissue evidence="2">Liver</tissue>
    </source>
</reference>
<accession>A0AAV7M629</accession>
<keyword evidence="3" id="KW-1185">Reference proteome</keyword>
<dbReference type="Proteomes" id="UP001066276">
    <property type="component" value="Chromosome 10"/>
</dbReference>
<dbReference type="AlphaFoldDB" id="A0AAV7M629"/>
<feature type="compositionally biased region" description="Polar residues" evidence="1">
    <location>
        <begin position="1"/>
        <end position="19"/>
    </location>
</feature>
<name>A0AAV7M629_PLEWA</name>
<evidence type="ECO:0000256" key="1">
    <source>
        <dbReference type="SAM" id="MobiDB-lite"/>
    </source>
</evidence>
<protein>
    <submittedName>
        <fullName evidence="2">Uncharacterized protein</fullName>
    </submittedName>
</protein>
<evidence type="ECO:0000313" key="2">
    <source>
        <dbReference type="EMBL" id="KAJ1097967.1"/>
    </source>
</evidence>